<dbReference type="InterPro" id="IPR003593">
    <property type="entry name" value="AAA+_ATPase"/>
</dbReference>
<organism evidence="9 10">
    <name type="scientific">Cohnella lubricantis</name>
    <dbReference type="NCBI Taxonomy" id="2163172"/>
    <lineage>
        <taxon>Bacteria</taxon>
        <taxon>Bacillati</taxon>
        <taxon>Bacillota</taxon>
        <taxon>Bacilli</taxon>
        <taxon>Bacillales</taxon>
        <taxon>Paenibacillaceae</taxon>
        <taxon>Cohnella</taxon>
    </lineage>
</organism>
<dbReference type="InterPro" id="IPR027417">
    <property type="entry name" value="P-loop_NTPase"/>
</dbReference>
<dbReference type="FunFam" id="3.40.50.300:FF:000220">
    <property type="entry name" value="ATP-dependent protease ATPase subunit HslU"/>
    <property type="match status" value="1"/>
</dbReference>
<feature type="region of interest" description="Disordered" evidence="6">
    <location>
        <begin position="134"/>
        <end position="175"/>
    </location>
</feature>
<keyword evidence="3 5" id="KW-0067">ATP-binding</keyword>
<protein>
    <recommendedName>
        <fullName evidence="5">ATP-dependent protease ATPase subunit HslU</fullName>
    </recommendedName>
    <alternativeName>
        <fullName evidence="5">Unfoldase HslU</fullName>
    </alternativeName>
</protein>
<dbReference type="InterPro" id="IPR050052">
    <property type="entry name" value="ATP-dep_Clp_protease_ClpX"/>
</dbReference>
<dbReference type="InterPro" id="IPR004491">
    <property type="entry name" value="HslU"/>
</dbReference>
<dbReference type="PANTHER" id="PTHR48102:SF3">
    <property type="entry name" value="ATP-DEPENDENT PROTEASE ATPASE SUBUNIT HSLU"/>
    <property type="match status" value="1"/>
</dbReference>
<dbReference type="GO" id="GO:0043335">
    <property type="term" value="P:protein unfolding"/>
    <property type="evidence" value="ECO:0007669"/>
    <property type="project" value="UniProtKB-UniRule"/>
</dbReference>
<dbReference type="SUPFAM" id="SSF52540">
    <property type="entry name" value="P-loop containing nucleoside triphosphate hydrolases"/>
    <property type="match status" value="1"/>
</dbReference>
<feature type="binding site" evidence="5">
    <location>
        <position position="19"/>
    </location>
    <ligand>
        <name>ATP</name>
        <dbReference type="ChEBI" id="CHEBI:30616"/>
    </ligand>
</feature>
<evidence type="ECO:0000256" key="4">
    <source>
        <dbReference type="ARBA" id="ARBA00023186"/>
    </source>
</evidence>
<feature type="binding site" evidence="5">
    <location>
        <position position="344"/>
    </location>
    <ligand>
        <name>ATP</name>
        <dbReference type="ChEBI" id="CHEBI:30616"/>
    </ligand>
</feature>
<dbReference type="SMART" id="SM01086">
    <property type="entry name" value="ClpB_D2-small"/>
    <property type="match status" value="1"/>
</dbReference>
<dbReference type="PANTHER" id="PTHR48102">
    <property type="entry name" value="ATP-DEPENDENT CLP PROTEASE ATP-BINDING SUBUNIT CLPX-LIKE, MITOCHONDRIAL-RELATED"/>
    <property type="match status" value="1"/>
</dbReference>
<evidence type="ECO:0000256" key="2">
    <source>
        <dbReference type="ARBA" id="ARBA00022741"/>
    </source>
</evidence>
<evidence type="ECO:0000256" key="5">
    <source>
        <dbReference type="HAMAP-Rule" id="MF_00249"/>
    </source>
</evidence>
<dbReference type="GO" id="GO:0016887">
    <property type="term" value="F:ATP hydrolysis activity"/>
    <property type="evidence" value="ECO:0007669"/>
    <property type="project" value="InterPro"/>
</dbReference>
<comment type="subcellular location">
    <subcellularLocation>
        <location evidence="5">Cytoplasm</location>
    </subcellularLocation>
</comment>
<dbReference type="GO" id="GO:0036402">
    <property type="term" value="F:proteasome-activating activity"/>
    <property type="evidence" value="ECO:0007669"/>
    <property type="project" value="UniProtKB-UniRule"/>
</dbReference>
<dbReference type="Gene3D" id="1.10.8.60">
    <property type="match status" value="1"/>
</dbReference>
<reference evidence="9 10" key="1">
    <citation type="submission" date="2020-08" db="EMBL/GenBank/DDBJ databases">
        <title>Cohnella phylogeny.</title>
        <authorList>
            <person name="Dunlap C."/>
        </authorList>
    </citation>
    <scope>NUCLEOTIDE SEQUENCE [LARGE SCALE GENOMIC DNA]</scope>
    <source>
        <strain evidence="9 10">DSM 103658</strain>
    </source>
</reference>
<evidence type="ECO:0000259" key="7">
    <source>
        <dbReference type="SMART" id="SM00382"/>
    </source>
</evidence>
<feature type="binding site" evidence="5">
    <location>
        <begin position="61"/>
        <end position="66"/>
    </location>
    <ligand>
        <name>ATP</name>
        <dbReference type="ChEBI" id="CHEBI:30616"/>
    </ligand>
</feature>
<feature type="domain" description="AAA+ ATPase" evidence="7">
    <location>
        <begin position="50"/>
        <end position="355"/>
    </location>
</feature>
<comment type="caution">
    <text evidence="9">The sequence shown here is derived from an EMBL/GenBank/DDBJ whole genome shotgun (WGS) entry which is preliminary data.</text>
</comment>
<dbReference type="GO" id="GO:0009376">
    <property type="term" value="C:HslUV protease complex"/>
    <property type="evidence" value="ECO:0007669"/>
    <property type="project" value="UniProtKB-UniRule"/>
</dbReference>
<accession>A0A841TD91</accession>
<dbReference type="EMBL" id="JACJVN010000081">
    <property type="protein sequence ID" value="MBB6679423.1"/>
    <property type="molecule type" value="Genomic_DNA"/>
</dbReference>
<dbReference type="NCBIfam" id="NF003544">
    <property type="entry name" value="PRK05201.1"/>
    <property type="match status" value="1"/>
</dbReference>
<keyword evidence="4 5" id="KW-0143">Chaperone</keyword>
<feature type="binding site" evidence="5">
    <location>
        <position position="416"/>
    </location>
    <ligand>
        <name>ATP</name>
        <dbReference type="ChEBI" id="CHEBI:30616"/>
    </ligand>
</feature>
<dbReference type="GO" id="GO:0005524">
    <property type="term" value="F:ATP binding"/>
    <property type="evidence" value="ECO:0007669"/>
    <property type="project" value="UniProtKB-UniRule"/>
</dbReference>
<keyword evidence="10" id="KW-1185">Reference proteome</keyword>
<feature type="compositionally biased region" description="Low complexity" evidence="6">
    <location>
        <begin position="134"/>
        <end position="143"/>
    </location>
</feature>
<keyword evidence="9" id="KW-0378">Hydrolase</keyword>
<evidence type="ECO:0000313" key="10">
    <source>
        <dbReference type="Proteomes" id="UP000574133"/>
    </source>
</evidence>
<comment type="subunit">
    <text evidence="5">A double ring-shaped homohexamer of HslV is capped on each side by a ring-shaped HslU homohexamer. The assembly of the HslU/HslV complex is dependent on binding of ATP.</text>
</comment>
<dbReference type="GO" id="GO:0008233">
    <property type="term" value="F:peptidase activity"/>
    <property type="evidence" value="ECO:0007669"/>
    <property type="project" value="UniProtKB-KW"/>
</dbReference>
<dbReference type="NCBIfam" id="TIGR00390">
    <property type="entry name" value="hslU"/>
    <property type="match status" value="1"/>
</dbReference>
<dbReference type="Proteomes" id="UP000574133">
    <property type="component" value="Unassembled WGS sequence"/>
</dbReference>
<dbReference type="AlphaFoldDB" id="A0A841TD91"/>
<comment type="function">
    <text evidence="5">ATPase subunit of a proteasome-like degradation complex; this subunit has chaperone activity. The binding of ATP and its subsequent hydrolysis by HslU are essential for unfolding of protein substrates subsequently hydrolyzed by HslV. HslU recognizes the N-terminal part of its protein substrates and unfolds these before they are guided to HslV for hydrolysis.</text>
</comment>
<evidence type="ECO:0000313" key="9">
    <source>
        <dbReference type="EMBL" id="MBB6679423.1"/>
    </source>
</evidence>
<comment type="similarity">
    <text evidence="1 5">Belongs to the ClpX chaperone family. HslU subfamily.</text>
</comment>
<evidence type="ECO:0000259" key="8">
    <source>
        <dbReference type="SMART" id="SM01086"/>
    </source>
</evidence>
<proteinExistence type="inferred from homology"/>
<feature type="binding site" evidence="5">
    <location>
        <position position="278"/>
    </location>
    <ligand>
        <name>ATP</name>
        <dbReference type="ChEBI" id="CHEBI:30616"/>
    </ligand>
</feature>
<evidence type="ECO:0000256" key="1">
    <source>
        <dbReference type="ARBA" id="ARBA00009771"/>
    </source>
</evidence>
<dbReference type="SMART" id="SM00382">
    <property type="entry name" value="AAA"/>
    <property type="match status" value="1"/>
</dbReference>
<dbReference type="CDD" id="cd19498">
    <property type="entry name" value="RecA-like_HslU"/>
    <property type="match status" value="1"/>
</dbReference>
<dbReference type="Pfam" id="PF07724">
    <property type="entry name" value="AAA_2"/>
    <property type="match status" value="1"/>
</dbReference>
<evidence type="ECO:0000256" key="6">
    <source>
        <dbReference type="SAM" id="MobiDB-lite"/>
    </source>
</evidence>
<gene>
    <name evidence="5 9" type="primary">hslU</name>
    <name evidence="9" type="ORF">H4Q31_19235</name>
</gene>
<keyword evidence="2 5" id="KW-0547">Nucleotide-binding</keyword>
<dbReference type="Pfam" id="PF10431">
    <property type="entry name" value="ClpB_D2-small"/>
    <property type="match status" value="1"/>
</dbReference>
<dbReference type="HAMAP" id="MF_00249">
    <property type="entry name" value="HslU"/>
    <property type="match status" value="1"/>
</dbReference>
<feature type="domain" description="Clp ATPase C-terminal" evidence="8">
    <location>
        <begin position="358"/>
        <end position="452"/>
    </location>
</feature>
<evidence type="ECO:0000256" key="3">
    <source>
        <dbReference type="ARBA" id="ARBA00022840"/>
    </source>
</evidence>
<dbReference type="Gene3D" id="3.40.50.300">
    <property type="entry name" value="P-loop containing nucleotide triphosphate hydrolases"/>
    <property type="match status" value="2"/>
</dbReference>
<name>A0A841TD91_9BACL</name>
<keyword evidence="5" id="KW-0963">Cytoplasm</keyword>
<dbReference type="InterPro" id="IPR019489">
    <property type="entry name" value="Clp_ATPase_C"/>
</dbReference>
<dbReference type="Pfam" id="PF00004">
    <property type="entry name" value="AAA"/>
    <property type="match status" value="1"/>
</dbReference>
<keyword evidence="9" id="KW-0645">Protease</keyword>
<dbReference type="InterPro" id="IPR003959">
    <property type="entry name" value="ATPase_AAA_core"/>
</dbReference>
<sequence>MNDQLTPRTIVAELDKYIVGQKQAKRSVAVALRNRFRRSSLPDSVRDEIVPKNILMIGPTGVGKTEIARRLAKLVQAPFVKVEATKFTEVGYVGRDVESMVRDLVETAIRMVKEERMELVKDKAEEAANERLALLLAPSPSKPKSQRNPLEMLFGGGQNNSSQEEEPEKTDPALTTKRADIRAKLAAGSLENEIVEIDVEDAAPPMLDMFAGAGQEQLGQMQEMFSQFMPKRRKKRKLSVKEARKVLAIEEAGKLIDMDDVVSESVRRAEQSGIIFIDEIDKIASGGGRGQGPDVSREGVQRDILPIVEGSTVVTKYGPIKTDYILFVAAGAFHVAKPSDLIPELQGRFPIRVELTSLTDEDFVRILTEPENALTKQYAALLQTEGIEITFTDEAIAELAKMAQDVNRNTENIGARRLHTLLEKLLEDLSFEAPELTIEQFSITPEYVREKLSTIASNRDLSQYIL</sequence>